<gene>
    <name evidence="2" type="ORF">RJ40_02055</name>
</gene>
<keyword evidence="1" id="KW-0472">Membrane</keyword>
<feature type="transmembrane region" description="Helical" evidence="1">
    <location>
        <begin position="200"/>
        <end position="221"/>
    </location>
</feature>
<dbReference type="GeneID" id="76423103"/>
<dbReference type="EMBL" id="CP036172">
    <property type="protein sequence ID" value="QSZ66366.1"/>
    <property type="molecule type" value="Genomic_DNA"/>
</dbReference>
<feature type="transmembrane region" description="Helical" evidence="1">
    <location>
        <begin position="144"/>
        <end position="164"/>
    </location>
</feature>
<evidence type="ECO:0000313" key="2">
    <source>
        <dbReference type="EMBL" id="QSZ66366.1"/>
    </source>
</evidence>
<feature type="transmembrane region" description="Helical" evidence="1">
    <location>
        <begin position="264"/>
        <end position="281"/>
    </location>
</feature>
<feature type="transmembrane region" description="Helical" evidence="1">
    <location>
        <begin position="241"/>
        <end position="258"/>
    </location>
</feature>
<organism evidence="2 3">
    <name type="scientific">Methanofollis aquaemaris</name>
    <dbReference type="NCBI Taxonomy" id="126734"/>
    <lineage>
        <taxon>Archaea</taxon>
        <taxon>Methanobacteriati</taxon>
        <taxon>Methanobacteriota</taxon>
        <taxon>Stenosarchaea group</taxon>
        <taxon>Methanomicrobia</taxon>
        <taxon>Methanomicrobiales</taxon>
        <taxon>Methanomicrobiaceae</taxon>
        <taxon>Methanofollis</taxon>
    </lineage>
</organism>
<protein>
    <submittedName>
        <fullName evidence="2">Uncharacterized protein</fullName>
    </submittedName>
</protein>
<sequence>MTRLEEFLGPLDQGVWEVAVPREAVTEPLDSGWKRSRINVPSPGTLASYRKGNYHLHETAAEWRVHYDRYDPKQHPLLHLVDDAPLILMIGETFLALVTNARTARSDETTLVLEGQRRTWQFMILAGCAVILAALAILARPVHIFAAVVSILIPLLIAGLGLLVVMNGVSLHPPAVASKGSVFLGLCVMALGGSSASLPVALWTMIIFVVLAVWMFASALVSFRRVTRGRRAVPEGLFKRLALGILSLVLGSLIFLAPQAFLKLMLDLLALILVALGIVFIENGAELRRRMAAGIGQ</sequence>
<evidence type="ECO:0000256" key="1">
    <source>
        <dbReference type="SAM" id="Phobius"/>
    </source>
</evidence>
<feature type="transmembrane region" description="Helical" evidence="1">
    <location>
        <begin position="119"/>
        <end position="138"/>
    </location>
</feature>
<dbReference type="KEGG" id="maqe:RJ40_02055"/>
<evidence type="ECO:0000313" key="3">
    <source>
        <dbReference type="Proteomes" id="UP001042704"/>
    </source>
</evidence>
<keyword evidence="1" id="KW-0812">Transmembrane</keyword>
<name>A0A8A3S3Z9_9EURY</name>
<dbReference type="Proteomes" id="UP001042704">
    <property type="component" value="Chromosome"/>
</dbReference>
<keyword evidence="1" id="KW-1133">Transmembrane helix</keyword>
<keyword evidence="3" id="KW-1185">Reference proteome</keyword>
<dbReference type="RefSeq" id="WP_265581701.1">
    <property type="nucleotide sequence ID" value="NZ_CP036172.1"/>
</dbReference>
<proteinExistence type="predicted"/>
<accession>A0A8A3S3Z9</accession>
<dbReference type="AlphaFoldDB" id="A0A8A3S3Z9"/>
<reference evidence="2" key="2">
    <citation type="submission" date="2019-02" db="EMBL/GenBank/DDBJ databases">
        <authorList>
            <person name="Chen S.-C."/>
            <person name="Chien H.-H."/>
            <person name="Lai M.-C."/>
        </authorList>
    </citation>
    <scope>NUCLEOTIDE SEQUENCE</scope>
    <source>
        <strain evidence="2">N2F9704</strain>
    </source>
</reference>
<reference evidence="2" key="1">
    <citation type="journal article" date="2001" name="Int. J. Syst. Evol. Microbiol.">
        <title>Methanofollis aquaemaris sp. nov., a methanogen isolated from an aquaculture fish pond.</title>
        <authorList>
            <person name="Lai M.C."/>
            <person name="Chen S.C."/>
        </authorList>
    </citation>
    <scope>NUCLEOTIDE SEQUENCE</scope>
    <source>
        <strain evidence="2">N2F9704</strain>
    </source>
</reference>